<reference evidence="2" key="1">
    <citation type="submission" date="2021-02" db="EMBL/GenBank/DDBJ databases">
        <authorList>
            <person name="Nowell W R."/>
        </authorList>
    </citation>
    <scope>NUCLEOTIDE SEQUENCE</scope>
</reference>
<protein>
    <submittedName>
        <fullName evidence="2">Uncharacterized protein</fullName>
    </submittedName>
</protein>
<proteinExistence type="predicted"/>
<evidence type="ECO:0000313" key="4">
    <source>
        <dbReference type="Proteomes" id="UP000663829"/>
    </source>
</evidence>
<keyword evidence="1" id="KW-1133">Transmembrane helix</keyword>
<dbReference type="EMBL" id="CAJNOQ010004007">
    <property type="protein sequence ID" value="CAF1040257.1"/>
    <property type="molecule type" value="Genomic_DNA"/>
</dbReference>
<name>A0A814JN35_9BILA</name>
<evidence type="ECO:0000313" key="3">
    <source>
        <dbReference type="EMBL" id="CAF3810527.1"/>
    </source>
</evidence>
<feature type="transmembrane region" description="Helical" evidence="1">
    <location>
        <begin position="43"/>
        <end position="64"/>
    </location>
</feature>
<keyword evidence="1" id="KW-0472">Membrane</keyword>
<feature type="transmembrane region" description="Helical" evidence="1">
    <location>
        <begin position="776"/>
        <end position="798"/>
    </location>
</feature>
<feature type="transmembrane region" description="Helical" evidence="1">
    <location>
        <begin position="395"/>
        <end position="418"/>
    </location>
</feature>
<accession>A0A814JN35</accession>
<keyword evidence="1" id="KW-0812">Transmembrane</keyword>
<dbReference type="Proteomes" id="UP000681722">
    <property type="component" value="Unassembled WGS sequence"/>
</dbReference>
<gene>
    <name evidence="2" type="ORF">GPM918_LOCUS15740</name>
    <name evidence="3" type="ORF">SRO942_LOCUS15740</name>
</gene>
<dbReference type="Proteomes" id="UP000663829">
    <property type="component" value="Unassembled WGS sequence"/>
</dbReference>
<comment type="caution">
    <text evidence="2">The sequence shown here is derived from an EMBL/GenBank/DDBJ whole genome shotgun (WGS) entry which is preliminary data.</text>
</comment>
<organism evidence="2 4">
    <name type="scientific">Didymodactylos carnosus</name>
    <dbReference type="NCBI Taxonomy" id="1234261"/>
    <lineage>
        <taxon>Eukaryota</taxon>
        <taxon>Metazoa</taxon>
        <taxon>Spiralia</taxon>
        <taxon>Gnathifera</taxon>
        <taxon>Rotifera</taxon>
        <taxon>Eurotatoria</taxon>
        <taxon>Bdelloidea</taxon>
        <taxon>Philodinida</taxon>
        <taxon>Philodinidae</taxon>
        <taxon>Didymodactylos</taxon>
    </lineage>
</organism>
<keyword evidence="4" id="KW-1185">Reference proteome</keyword>
<sequence>MSFTKRLYAAATFTKNKLLNLNYFKSGSNNVDDIRYEIITTRLYLTLLVCSLIILISYRSLAYYEQIITIQSPSLLLYNQLQEQYPDTLVCPCSQISIKYESFTRFDPKFQDVCSSPFVSQQWFDYIAYDNIRPINNPFYFQYDFRFIGRYQFQALLLLCQRANQTVYDALIQFYSTELITSDIFNRQLFKAQINAFIDQFKTITQSSFQLPFDMIRTIIQGNQIVSGLLTNYIPQYTYYIGYSPLYVQRIAQIYGDAGDEYDGFDCDCYSTASCTSFSKLFNTDNNNDVDVIISNWKSGCYPVESLLLSSLDCFINKGCFENMNYFLSINVSSSMNMTNLNTITGIMNMTVGNMIEQLMIVSWNDEIDFDSYYRTCLPSYCSYLVMGRTALIDIFTTVIGLCGGLTALLMIVTPFLVEMMRKIGQYRHALVTLLVYTSFQKHVDNVQIRSPTFEHYQQLYDKYGDDLSCPCSQISVKYHTFISFNPTYHQVCSSAFITQSWFDFVNFGAMTLFNDNYYTDLQYVGSSPFQALALLCQLSEQTVNVEIERFGLTDLITPDVMSHQLFLMQINTFIHNFKQNTPSQFMQTLELIQIMTYGNQLLPAMSINSLTTLEDIGNHHFHMPPTFMNFSNCSCITSSDCIEEMYLANMTHDSLYNPLIANITHFYTGCYVVNALMQSTLECFFNLTCFIPLFSMLSDMKAPHPLDLVNVTVLDSTIKSQYEPNTLIDVIFKNLTIEEWKNETNFGSYYGQCAPSFCSYSVATRNNLIYIITKIIGLIGGLMTGLKFLVPFSVLVIRKIIDKIQKPLPIENNAIPQNTFNIELDSIINSYQSQTPIPFLTAFYLMRGMTQANQLMSSYQTNYKFDLNYNFFDLPDNLLGSILTTSVLYGEDECDCAQTSTCIQPLSMFKNFYTGCYPIEALLKSTLECFYDKTCVRESSSVNLTVSQQYSPNTTIAKILDGFMIEQWNNKSNYSAFYDNCHPQTCTYTETKRYDIPYIVTTTIGVIGGLTTIIKMVLPTVSEHPAVSSMPVIAVTSMPVIAVTSMPVTTGPIIYLLTTSRDPIQALCNTTSGTNSHSAYAGYDICQYPPDEAAANAIDLDVSTKYLNFGNVNYATLSYSPAINTGFCIKPTINDGQGTIVRQVQFVTADDHPIRDPLTITLEGTNSSSLMTNYEGPVCATERMVLLTPLNDTLIYGLCNTTASNNGQLAFPGTNECNYPSDQSPISAIDSDMSTKYLNFGLGGDNTIVTQQKGATTGFLTVPKSNRSSIVQGLQFHTANDYPERDPLTVTLEGSNQVNLNQLLLRASWVLIYNGSTGINATQNPGRYTMGDRVSSINSANISYKSYRLLITSQRDYETCVQYAEARLLGYYV</sequence>
<evidence type="ECO:0000256" key="1">
    <source>
        <dbReference type="SAM" id="Phobius"/>
    </source>
</evidence>
<dbReference type="EMBL" id="CAJOBC010004007">
    <property type="protein sequence ID" value="CAF3810527.1"/>
    <property type="molecule type" value="Genomic_DNA"/>
</dbReference>
<evidence type="ECO:0000313" key="2">
    <source>
        <dbReference type="EMBL" id="CAF1040257.1"/>
    </source>
</evidence>